<dbReference type="GO" id="GO:0070939">
    <property type="term" value="C:Dsl1/NZR complex"/>
    <property type="evidence" value="ECO:0007669"/>
    <property type="project" value="InterPro"/>
</dbReference>
<protein>
    <recommendedName>
        <fullName evidence="4">RINT-1 family protein</fullName>
    </recommendedName>
</protein>
<dbReference type="PANTHER" id="PTHR13520">
    <property type="entry name" value="RAD50-INTERACTING PROTEIN 1 RINT-1"/>
    <property type="match status" value="1"/>
</dbReference>
<dbReference type="AlphaFoldDB" id="A0AAV9N400"/>
<keyword evidence="1" id="KW-0175">Coiled coil</keyword>
<dbReference type="InterPro" id="IPR042044">
    <property type="entry name" value="EXOC6PINT-1/Sec15/Tip20_C_dom2"/>
</dbReference>
<dbReference type="EMBL" id="JAVRRD010000024">
    <property type="protein sequence ID" value="KAK5047779.1"/>
    <property type="molecule type" value="Genomic_DNA"/>
</dbReference>
<accession>A0AAV9N400</accession>
<dbReference type="Pfam" id="PF04437">
    <property type="entry name" value="RINT1_TIP1"/>
    <property type="match status" value="1"/>
</dbReference>
<dbReference type="Gene3D" id="1.20.58.670">
    <property type="entry name" value="Dsl1p vesicle tethering complex, Tip20p subunit, domain D"/>
    <property type="match status" value="1"/>
</dbReference>
<evidence type="ECO:0000313" key="2">
    <source>
        <dbReference type="EMBL" id="KAK5047779.1"/>
    </source>
</evidence>
<evidence type="ECO:0000256" key="1">
    <source>
        <dbReference type="SAM" id="Coils"/>
    </source>
</evidence>
<name>A0AAV9N400_9EURO</name>
<proteinExistence type="predicted"/>
<reference evidence="2 3" key="1">
    <citation type="submission" date="2023-08" db="EMBL/GenBank/DDBJ databases">
        <title>Black Yeasts Isolated from many extreme environments.</title>
        <authorList>
            <person name="Coleine C."/>
            <person name="Stajich J.E."/>
            <person name="Selbmann L."/>
        </authorList>
    </citation>
    <scope>NUCLEOTIDE SEQUENCE [LARGE SCALE GENOMIC DNA]</scope>
    <source>
        <strain evidence="2 3">CCFEE 5792</strain>
    </source>
</reference>
<feature type="coiled-coil region" evidence="1">
    <location>
        <begin position="32"/>
        <end position="66"/>
    </location>
</feature>
<dbReference type="Proteomes" id="UP001358417">
    <property type="component" value="Unassembled WGS sequence"/>
</dbReference>
<dbReference type="InterPro" id="IPR007528">
    <property type="entry name" value="RINT1_Tip20"/>
</dbReference>
<dbReference type="PANTHER" id="PTHR13520:SF0">
    <property type="entry name" value="RAD50-INTERACTING PROTEIN 1"/>
    <property type="match status" value="1"/>
</dbReference>
<dbReference type="GeneID" id="89974616"/>
<keyword evidence="3" id="KW-1185">Reference proteome</keyword>
<dbReference type="GO" id="GO:0006890">
    <property type="term" value="P:retrograde vesicle-mediated transport, Golgi to endoplasmic reticulum"/>
    <property type="evidence" value="ECO:0007669"/>
    <property type="project" value="InterPro"/>
</dbReference>
<dbReference type="GO" id="GO:0060628">
    <property type="term" value="P:regulation of ER to Golgi vesicle-mediated transport"/>
    <property type="evidence" value="ECO:0007669"/>
    <property type="project" value="TreeGrafter"/>
</dbReference>
<dbReference type="GO" id="GO:0006888">
    <property type="term" value="P:endoplasmic reticulum to Golgi vesicle-mediated transport"/>
    <property type="evidence" value="ECO:0007669"/>
    <property type="project" value="InterPro"/>
</dbReference>
<comment type="caution">
    <text evidence="2">The sequence shown here is derived from an EMBL/GenBank/DDBJ whole genome shotgun (WGS) entry which is preliminary data.</text>
</comment>
<organism evidence="2 3">
    <name type="scientific">Exophiala bonariae</name>
    <dbReference type="NCBI Taxonomy" id="1690606"/>
    <lineage>
        <taxon>Eukaryota</taxon>
        <taxon>Fungi</taxon>
        <taxon>Dikarya</taxon>
        <taxon>Ascomycota</taxon>
        <taxon>Pezizomycotina</taxon>
        <taxon>Eurotiomycetes</taxon>
        <taxon>Chaetothyriomycetidae</taxon>
        <taxon>Chaetothyriales</taxon>
        <taxon>Herpotrichiellaceae</taxon>
        <taxon>Exophiala</taxon>
    </lineage>
</organism>
<sequence length="836" mass="95104">MAEIHLTASQNADSRIRVEDYLDDKIQTAADLENVDDLLSRVQQQQELLRKQLADARENLAESRVQVDKKSSALQQSVKEFQRQQYDLDRRLQILSQSEVSDDATKKIESRMSKVRTLEVAHGYLELVQRADNLNKHSRESLSKKPEASLQAYLELRTIWNKVQEAQPGAEGAAPQLLYVLEQQTNHLYQELKDVFSNDLRQTLSLMKWPSKELNLLGDVRERWQRQAELLLELQEPDLLKFAADKLRAKSPIAPDPVVLLPLETMVQPLATRFRYHFYGERPTNRLDKPEYFFSHILDLIDRHSTFISDLLGPIVDERALKSDALETVYTDAVSAFIAALLPMVNAKCLSFLPQITSEPQLLSHFMREVMSFDNSLRESWAYVPIPRMLSDWRGVTWTILYTHGYFETWLTVEKDFALARYASIKDFSTDGREIDFDSEPGQTKPTKGAIRVNDLLETITDRYRGLSSFSYKMKFLMEIQLSIFDDYHNYLHDALQAYIAVSHTAGRLLQGQSETDTFGLKGLESLVKISGSAEYLERKMSDWSDDLFFLELWDELLTRSKAGLGNNSIGNDLRVDDVAAKTSTAIKANEDSDTDGSGLFDQTAAVYRRLRERSEDEIVRAFDINVRSALKTYGKQPQWSSLSEAPTDLAALAPSSALDSLFQTTTILLGFLARTFSPGALRRLARHFCTSVQREIYDNVLMHNTFSAAGAAQLRRDLSAIEDSVQKATKIPGTIGSSLKRIEEAVYLLTLPAKKSKTTTTKENDGWGFDEDEDIDTQVISADEDGVDEWGLWDAEKRIFESNEAARIALADMRLYHLTEGDARNVIRRRIELNS</sequence>
<dbReference type="PROSITE" id="PS51386">
    <property type="entry name" value="RINT1_TIP20"/>
    <property type="match status" value="1"/>
</dbReference>
<evidence type="ECO:0008006" key="4">
    <source>
        <dbReference type="Google" id="ProtNLM"/>
    </source>
</evidence>
<dbReference type="RefSeq" id="XP_064703306.1">
    <property type="nucleotide sequence ID" value="XM_064850005.1"/>
</dbReference>
<gene>
    <name evidence="2" type="ORF">LTR84_006444</name>
</gene>
<evidence type="ECO:0000313" key="3">
    <source>
        <dbReference type="Proteomes" id="UP001358417"/>
    </source>
</evidence>